<evidence type="ECO:0000313" key="3">
    <source>
        <dbReference type="Proteomes" id="UP001445076"/>
    </source>
</evidence>
<keyword evidence="3" id="KW-1185">Reference proteome</keyword>
<feature type="transmembrane region" description="Helical" evidence="1">
    <location>
        <begin position="64"/>
        <end position="80"/>
    </location>
</feature>
<evidence type="ECO:0000256" key="1">
    <source>
        <dbReference type="SAM" id="Phobius"/>
    </source>
</evidence>
<reference evidence="2 3" key="1">
    <citation type="journal article" date="2024" name="BMC Genomics">
        <title>Genome assembly of redclaw crayfish (Cherax quadricarinatus) provides insights into its immune adaptation and hypoxia tolerance.</title>
        <authorList>
            <person name="Liu Z."/>
            <person name="Zheng J."/>
            <person name="Li H."/>
            <person name="Fang K."/>
            <person name="Wang S."/>
            <person name="He J."/>
            <person name="Zhou D."/>
            <person name="Weng S."/>
            <person name="Chi M."/>
            <person name="Gu Z."/>
            <person name="He J."/>
            <person name="Li F."/>
            <person name="Wang M."/>
        </authorList>
    </citation>
    <scope>NUCLEOTIDE SEQUENCE [LARGE SCALE GENOMIC DNA]</scope>
    <source>
        <strain evidence="2">ZL_2023a</strain>
    </source>
</reference>
<sequence length="143" mass="16339">MAAKSETVKVTINEDTTTFRVPLRCQRCACYRDDQDRMTLEDSLCLLVTDQGITQYHYHDGPPVLLAIFSCLCIFFVKVMEETHDKLSCVIMFILVSAGIYVIMTMALLLLTRCYGTIAIEKYSKDKDYERFAGEIIEESTPL</sequence>
<dbReference type="EMBL" id="JARKIK010000044">
    <property type="protein sequence ID" value="KAK8736611.1"/>
    <property type="molecule type" value="Genomic_DNA"/>
</dbReference>
<dbReference type="AlphaFoldDB" id="A0AAW0XBH3"/>
<keyword evidence="1" id="KW-0472">Membrane</keyword>
<accession>A0AAW0XBH3</accession>
<evidence type="ECO:0000313" key="2">
    <source>
        <dbReference type="EMBL" id="KAK8736611.1"/>
    </source>
</evidence>
<gene>
    <name evidence="2" type="ORF">OTU49_005088</name>
</gene>
<name>A0AAW0XBH3_CHEQU</name>
<feature type="non-terminal residue" evidence="2">
    <location>
        <position position="143"/>
    </location>
</feature>
<keyword evidence="1" id="KW-1133">Transmembrane helix</keyword>
<comment type="caution">
    <text evidence="2">The sequence shown here is derived from an EMBL/GenBank/DDBJ whole genome shotgun (WGS) entry which is preliminary data.</text>
</comment>
<organism evidence="2 3">
    <name type="scientific">Cherax quadricarinatus</name>
    <name type="common">Australian red claw crayfish</name>
    <dbReference type="NCBI Taxonomy" id="27406"/>
    <lineage>
        <taxon>Eukaryota</taxon>
        <taxon>Metazoa</taxon>
        <taxon>Ecdysozoa</taxon>
        <taxon>Arthropoda</taxon>
        <taxon>Crustacea</taxon>
        <taxon>Multicrustacea</taxon>
        <taxon>Malacostraca</taxon>
        <taxon>Eumalacostraca</taxon>
        <taxon>Eucarida</taxon>
        <taxon>Decapoda</taxon>
        <taxon>Pleocyemata</taxon>
        <taxon>Astacidea</taxon>
        <taxon>Parastacoidea</taxon>
        <taxon>Parastacidae</taxon>
        <taxon>Cherax</taxon>
    </lineage>
</organism>
<dbReference type="Proteomes" id="UP001445076">
    <property type="component" value="Unassembled WGS sequence"/>
</dbReference>
<feature type="transmembrane region" description="Helical" evidence="1">
    <location>
        <begin position="87"/>
        <end position="111"/>
    </location>
</feature>
<protein>
    <submittedName>
        <fullName evidence="2">Uncharacterized protein</fullName>
    </submittedName>
</protein>
<keyword evidence="1" id="KW-0812">Transmembrane</keyword>
<proteinExistence type="predicted"/>